<sequence>METVLRVLLVLISVAIVGLVMIQPSKSQGLAGLITGGSNENFFAKNKVKTKEKVMARITVVLSLAFVGIVIALNLI</sequence>
<dbReference type="GO" id="GO:0005886">
    <property type="term" value="C:plasma membrane"/>
    <property type="evidence" value="ECO:0007669"/>
    <property type="project" value="UniProtKB-SubCell"/>
</dbReference>
<comment type="caution">
    <text evidence="11">The sequence shown here is derived from an EMBL/GenBank/DDBJ whole genome shotgun (WGS) entry which is preliminary data.</text>
</comment>
<name>A0A9J6P2X9_9CLOT</name>
<feature type="transmembrane region" description="Helical" evidence="10">
    <location>
        <begin position="6"/>
        <end position="22"/>
    </location>
</feature>
<evidence type="ECO:0000256" key="9">
    <source>
        <dbReference type="ARBA" id="ARBA00023136"/>
    </source>
</evidence>
<reference evidence="11" key="2">
    <citation type="submission" date="2021-04" db="EMBL/GenBank/DDBJ databases">
        <authorList>
            <person name="Dong X."/>
        </authorList>
    </citation>
    <scope>NUCLEOTIDE SEQUENCE</scope>
    <source>
        <strain evidence="11">ZWT</strain>
    </source>
</reference>
<dbReference type="RefSeq" id="WP_250859460.1">
    <property type="nucleotide sequence ID" value="NZ_JAGSOJ010000002.1"/>
</dbReference>
<keyword evidence="9 10" id="KW-0472">Membrane</keyword>
<comment type="subcellular location">
    <subcellularLocation>
        <location evidence="1 10">Cell membrane</location>
        <topology evidence="1 10">Multi-pass membrane protein</topology>
    </subcellularLocation>
</comment>
<keyword evidence="3 10" id="KW-0813">Transport</keyword>
<evidence type="ECO:0000256" key="1">
    <source>
        <dbReference type="ARBA" id="ARBA00004651"/>
    </source>
</evidence>
<evidence type="ECO:0000256" key="7">
    <source>
        <dbReference type="ARBA" id="ARBA00022989"/>
    </source>
</evidence>
<evidence type="ECO:0000256" key="6">
    <source>
        <dbReference type="ARBA" id="ARBA00022927"/>
    </source>
</evidence>
<keyword evidence="12" id="KW-1185">Reference proteome</keyword>
<dbReference type="PANTHER" id="PTHR34182">
    <property type="entry name" value="PROTEIN-EXPORT MEMBRANE PROTEIN SECG"/>
    <property type="match status" value="1"/>
</dbReference>
<comment type="function">
    <text evidence="10">Involved in protein export. Participates in an early event of protein translocation.</text>
</comment>
<keyword evidence="8 10" id="KW-0811">Translocation</keyword>
<dbReference type="PANTHER" id="PTHR34182:SF1">
    <property type="entry name" value="PROTEIN-EXPORT MEMBRANE PROTEIN SECG"/>
    <property type="match status" value="1"/>
</dbReference>
<accession>A0A9J6P2X9</accession>
<dbReference type="AlphaFoldDB" id="A0A9J6P2X9"/>
<dbReference type="GO" id="GO:0043952">
    <property type="term" value="P:protein transport by the Sec complex"/>
    <property type="evidence" value="ECO:0007669"/>
    <property type="project" value="TreeGrafter"/>
</dbReference>
<comment type="similarity">
    <text evidence="2 10">Belongs to the SecG family.</text>
</comment>
<dbReference type="NCBIfam" id="TIGR00810">
    <property type="entry name" value="secG"/>
    <property type="match status" value="1"/>
</dbReference>
<dbReference type="Proteomes" id="UP001056429">
    <property type="component" value="Unassembled WGS sequence"/>
</dbReference>
<evidence type="ECO:0000313" key="11">
    <source>
        <dbReference type="EMBL" id="MCM1990425.1"/>
    </source>
</evidence>
<feature type="transmembrane region" description="Helical" evidence="10">
    <location>
        <begin position="54"/>
        <end position="75"/>
    </location>
</feature>
<evidence type="ECO:0000313" key="12">
    <source>
        <dbReference type="Proteomes" id="UP001056429"/>
    </source>
</evidence>
<dbReference type="PRINTS" id="PR01651">
    <property type="entry name" value="SECGEXPORT"/>
</dbReference>
<evidence type="ECO:0000256" key="4">
    <source>
        <dbReference type="ARBA" id="ARBA00022475"/>
    </source>
</evidence>
<dbReference type="InterPro" id="IPR004692">
    <property type="entry name" value="SecG"/>
</dbReference>
<keyword evidence="5 10" id="KW-0812">Transmembrane</keyword>
<keyword evidence="6 10" id="KW-0653">Protein transport</keyword>
<gene>
    <name evidence="11" type="primary">secG</name>
    <name evidence="11" type="ORF">KDK92_11820</name>
</gene>
<proteinExistence type="inferred from homology"/>
<dbReference type="GO" id="GO:0015450">
    <property type="term" value="F:protein-transporting ATPase activity"/>
    <property type="evidence" value="ECO:0007669"/>
    <property type="project" value="UniProtKB-UniRule"/>
</dbReference>
<evidence type="ECO:0000256" key="8">
    <source>
        <dbReference type="ARBA" id="ARBA00023010"/>
    </source>
</evidence>
<keyword evidence="7 10" id="KW-1133">Transmembrane helix</keyword>
<reference evidence="11" key="1">
    <citation type="journal article" date="2021" name="mSystems">
        <title>Bacteria and Archaea Synergistically Convert Glycine Betaine to Biogenic Methane in the Formosa Cold Seep of the South China Sea.</title>
        <authorList>
            <person name="Li L."/>
            <person name="Zhang W."/>
            <person name="Zhang S."/>
            <person name="Song L."/>
            <person name="Sun Q."/>
            <person name="Zhang H."/>
            <person name="Xiang H."/>
            <person name="Dong X."/>
        </authorList>
    </citation>
    <scope>NUCLEOTIDE SEQUENCE</scope>
    <source>
        <strain evidence="11">ZWT</strain>
    </source>
</reference>
<protein>
    <recommendedName>
        <fullName evidence="10">Protein-export membrane protein SecG</fullName>
    </recommendedName>
</protein>
<evidence type="ECO:0000256" key="5">
    <source>
        <dbReference type="ARBA" id="ARBA00022692"/>
    </source>
</evidence>
<dbReference type="GO" id="GO:0009306">
    <property type="term" value="P:protein secretion"/>
    <property type="evidence" value="ECO:0007669"/>
    <property type="project" value="UniProtKB-UniRule"/>
</dbReference>
<dbReference type="Pfam" id="PF03840">
    <property type="entry name" value="SecG"/>
    <property type="match status" value="1"/>
</dbReference>
<dbReference type="EMBL" id="JAGSOJ010000002">
    <property type="protein sequence ID" value="MCM1990425.1"/>
    <property type="molecule type" value="Genomic_DNA"/>
</dbReference>
<evidence type="ECO:0000256" key="2">
    <source>
        <dbReference type="ARBA" id="ARBA00008445"/>
    </source>
</evidence>
<evidence type="ECO:0000256" key="3">
    <source>
        <dbReference type="ARBA" id="ARBA00022448"/>
    </source>
</evidence>
<keyword evidence="4 10" id="KW-1003">Cell membrane</keyword>
<dbReference type="GO" id="GO:0065002">
    <property type="term" value="P:intracellular protein transmembrane transport"/>
    <property type="evidence" value="ECO:0007669"/>
    <property type="project" value="TreeGrafter"/>
</dbReference>
<evidence type="ECO:0000256" key="10">
    <source>
        <dbReference type="RuleBase" id="RU365087"/>
    </source>
</evidence>
<organism evidence="11 12">
    <name type="scientific">Oceanirhabdus seepicola</name>
    <dbReference type="NCBI Taxonomy" id="2828781"/>
    <lineage>
        <taxon>Bacteria</taxon>
        <taxon>Bacillati</taxon>
        <taxon>Bacillota</taxon>
        <taxon>Clostridia</taxon>
        <taxon>Eubacteriales</taxon>
        <taxon>Clostridiaceae</taxon>
        <taxon>Oceanirhabdus</taxon>
    </lineage>
</organism>